<evidence type="ECO:0000313" key="2">
    <source>
        <dbReference type="EMBL" id="KAL2850656.1"/>
    </source>
</evidence>
<evidence type="ECO:0000313" key="3">
    <source>
        <dbReference type="Proteomes" id="UP001610446"/>
    </source>
</evidence>
<gene>
    <name evidence="2" type="ORF">BJY01DRAFT_245353</name>
</gene>
<feature type="region of interest" description="Disordered" evidence="1">
    <location>
        <begin position="287"/>
        <end position="306"/>
    </location>
</feature>
<proteinExistence type="predicted"/>
<evidence type="ECO:0000256" key="1">
    <source>
        <dbReference type="SAM" id="MobiDB-lite"/>
    </source>
</evidence>
<comment type="caution">
    <text evidence="2">The sequence shown here is derived from an EMBL/GenBank/DDBJ whole genome shotgun (WGS) entry which is preliminary data.</text>
</comment>
<protein>
    <recommendedName>
        <fullName evidence="4">Transcription factor domain-containing protein</fullName>
    </recommendedName>
</protein>
<organism evidence="2 3">
    <name type="scientific">Aspergillus pseudoustus</name>
    <dbReference type="NCBI Taxonomy" id="1810923"/>
    <lineage>
        <taxon>Eukaryota</taxon>
        <taxon>Fungi</taxon>
        <taxon>Dikarya</taxon>
        <taxon>Ascomycota</taxon>
        <taxon>Pezizomycotina</taxon>
        <taxon>Eurotiomycetes</taxon>
        <taxon>Eurotiomycetidae</taxon>
        <taxon>Eurotiales</taxon>
        <taxon>Aspergillaceae</taxon>
        <taxon>Aspergillus</taxon>
        <taxon>Aspergillus subgen. Nidulantes</taxon>
    </lineage>
</organism>
<sequence>MYHDADGDLCDRLYTAHLRVHLLDLLPENMKELVILAEDVSSPVHDAFLALSSANLSYLESKHEGTILEYPATLEVVRNPLHTLRAAAYFQRASKKIRLDEYTDLESLAATIGLLGYYELELGSVQSFQWHLCAFNDIIRQHEETFSCSPIGTASLQMWITLYVRSLTFVFPTRLYPEDPDAALLHKIAYKHATPYQALSMVVADAANVSHRLLLVSCMRLGFEDTRTVLQKVVTWYSTMRSPLSMEPCRPVQDPLGDDQICLVLSELRSCLAKLNINTTILSSLPKLGPASSSSEGHPAEVETTHSEDIPIKSLGITPLTFHTHDETMLHALHATAQLACEESHIEYMRSKKRSYTPPLSPWLRLLLCIAEGIITAPQTASACLLKNVYAPQGIASLVLQAALKCPWHIGALTYLSQRFFPQLQAASGNPSGGPPPATREESNIPLALYARIMRYLRFEALRGREVFIVAFDQDQTVDTGSTFALLHRPLVLTVHGRSAGPNGGFFNDCVRVGVVDS</sequence>
<dbReference type="EMBL" id="JBFXLU010000035">
    <property type="protein sequence ID" value="KAL2850656.1"/>
    <property type="molecule type" value="Genomic_DNA"/>
</dbReference>
<dbReference type="Proteomes" id="UP001610446">
    <property type="component" value="Unassembled WGS sequence"/>
</dbReference>
<keyword evidence="3" id="KW-1185">Reference proteome</keyword>
<accession>A0ABR4KEF8</accession>
<reference evidence="2 3" key="1">
    <citation type="submission" date="2024-07" db="EMBL/GenBank/DDBJ databases">
        <title>Section-level genome sequencing and comparative genomics of Aspergillus sections Usti and Cavernicolus.</title>
        <authorList>
            <consortium name="Lawrence Berkeley National Laboratory"/>
            <person name="Nybo J.L."/>
            <person name="Vesth T.C."/>
            <person name="Theobald S."/>
            <person name="Frisvad J.C."/>
            <person name="Larsen T.O."/>
            <person name="Kjaerboelling I."/>
            <person name="Rothschild-Mancinelli K."/>
            <person name="Lyhne E.K."/>
            <person name="Kogle M.E."/>
            <person name="Barry K."/>
            <person name="Clum A."/>
            <person name="Na H."/>
            <person name="Ledsgaard L."/>
            <person name="Lin J."/>
            <person name="Lipzen A."/>
            <person name="Kuo A."/>
            <person name="Riley R."/>
            <person name="Mondo S."/>
            <person name="Labutti K."/>
            <person name="Haridas S."/>
            <person name="Pangalinan J."/>
            <person name="Salamov A.A."/>
            <person name="Simmons B.A."/>
            <person name="Magnuson J.K."/>
            <person name="Chen J."/>
            <person name="Drula E."/>
            <person name="Henrissat B."/>
            <person name="Wiebenga A."/>
            <person name="Lubbers R.J."/>
            <person name="Gomes A.C."/>
            <person name="Makela M.R."/>
            <person name="Stajich J."/>
            <person name="Grigoriev I.V."/>
            <person name="Mortensen U.H."/>
            <person name="De Vries R.P."/>
            <person name="Baker S.E."/>
            <person name="Andersen M.R."/>
        </authorList>
    </citation>
    <scope>NUCLEOTIDE SEQUENCE [LARGE SCALE GENOMIC DNA]</scope>
    <source>
        <strain evidence="2 3">CBS 123904</strain>
    </source>
</reference>
<name>A0ABR4KEF8_9EURO</name>
<evidence type="ECO:0008006" key="4">
    <source>
        <dbReference type="Google" id="ProtNLM"/>
    </source>
</evidence>